<organism evidence="2">
    <name type="scientific">hydrothermal vent metagenome</name>
    <dbReference type="NCBI Taxonomy" id="652676"/>
    <lineage>
        <taxon>unclassified sequences</taxon>
        <taxon>metagenomes</taxon>
        <taxon>ecological metagenomes</taxon>
    </lineage>
</organism>
<dbReference type="PANTHER" id="PTHR16099:SF5">
    <property type="entry name" value="NUCLEOTIDE TRIPHOSPHATE DIPHOSPHATASE NUDT15"/>
    <property type="match status" value="1"/>
</dbReference>
<dbReference type="InterPro" id="IPR015797">
    <property type="entry name" value="NUDIX_hydrolase-like_dom_sf"/>
</dbReference>
<protein>
    <recommendedName>
        <fullName evidence="1">Nudix hydrolase domain-containing protein</fullName>
    </recommendedName>
</protein>
<reference evidence="2" key="1">
    <citation type="submission" date="2018-06" db="EMBL/GenBank/DDBJ databases">
        <authorList>
            <person name="Zhirakovskaya E."/>
        </authorList>
    </citation>
    <scope>NUCLEOTIDE SEQUENCE</scope>
</reference>
<evidence type="ECO:0000259" key="1">
    <source>
        <dbReference type="PROSITE" id="PS51462"/>
    </source>
</evidence>
<proteinExistence type="predicted"/>
<dbReference type="PROSITE" id="PS51462">
    <property type="entry name" value="NUDIX"/>
    <property type="match status" value="1"/>
</dbReference>
<evidence type="ECO:0000313" key="2">
    <source>
        <dbReference type="EMBL" id="VAW60427.1"/>
    </source>
</evidence>
<dbReference type="Gene3D" id="3.90.79.10">
    <property type="entry name" value="Nucleoside Triphosphate Pyrophosphohydrolase"/>
    <property type="match status" value="1"/>
</dbReference>
<dbReference type="PANTHER" id="PTHR16099">
    <property type="entry name" value="8-OXO-DGTP DIPHOSPHATES NUDT15"/>
    <property type="match status" value="1"/>
</dbReference>
<dbReference type="SUPFAM" id="SSF55811">
    <property type="entry name" value="Nudix"/>
    <property type="match status" value="1"/>
</dbReference>
<dbReference type="AlphaFoldDB" id="A0A3B0XBR0"/>
<sequence length="146" mass="16520">MPVKEPVVAAVATLVFSENRLLLGKRVREQVFRGWQCPGGFLQRGESVEAAARRYCLEKAGVEIKEIRVGPYTNNIADDDPGGAPLMRHTATLYQIAQLQRVKNAEKFEDQTIVWSWFDLQALPVPQFLPLKLLLEQYNLRQLAGI</sequence>
<feature type="domain" description="Nudix hydrolase" evidence="1">
    <location>
        <begin position="6"/>
        <end position="139"/>
    </location>
</feature>
<dbReference type="Pfam" id="PF00293">
    <property type="entry name" value="NUDIX"/>
    <property type="match status" value="1"/>
</dbReference>
<dbReference type="InterPro" id="IPR000086">
    <property type="entry name" value="NUDIX_hydrolase_dom"/>
</dbReference>
<gene>
    <name evidence="2" type="ORF">MNBD_GAMMA11-3400</name>
</gene>
<name>A0A3B0XBR0_9ZZZZ</name>
<dbReference type="EMBL" id="UOFG01000124">
    <property type="protein sequence ID" value="VAW60427.1"/>
    <property type="molecule type" value="Genomic_DNA"/>
</dbReference>
<accession>A0A3B0XBR0</accession>